<accession>A0A399QTT8</accession>
<organism evidence="1 2">
    <name type="scientific">Henriciella barbarensis</name>
    <dbReference type="NCBI Taxonomy" id="86342"/>
    <lineage>
        <taxon>Bacteria</taxon>
        <taxon>Pseudomonadati</taxon>
        <taxon>Pseudomonadota</taxon>
        <taxon>Alphaproteobacteria</taxon>
        <taxon>Hyphomonadales</taxon>
        <taxon>Hyphomonadaceae</taxon>
        <taxon>Henriciella</taxon>
    </lineage>
</organism>
<dbReference type="SUPFAM" id="SSF48576">
    <property type="entry name" value="Terpenoid synthases"/>
    <property type="match status" value="1"/>
</dbReference>
<dbReference type="Pfam" id="PF00494">
    <property type="entry name" value="SQS_PSY"/>
    <property type="match status" value="1"/>
</dbReference>
<dbReference type="InterPro" id="IPR008949">
    <property type="entry name" value="Isoprenoid_synthase_dom_sf"/>
</dbReference>
<keyword evidence="2" id="KW-1185">Reference proteome</keyword>
<gene>
    <name evidence="1" type="ORF">D1224_11500</name>
</gene>
<sequence>MVAMTISSTPPDPEIWANIDRRLRTGDEDRWLSSRYAQTEARHALIALYAFCWELARVRLIVTEPTLGAIRFQWWRDALSELDEGSPPRAHDVVLALVGMLEQSALTMADLSLIIDGYEAAFEQKDRSLEPEAAIARSATKLVAPSVDLGEDIDELAAEFAAGRRGDAPQVRAQRLRLPPEVLPALAHLRLRRLYARGASPRPLAKRLCVLKAVLSGKV</sequence>
<name>A0A399QTT8_9PROT</name>
<comment type="caution">
    <text evidence="1">The sequence shown here is derived from an EMBL/GenBank/DDBJ whole genome shotgun (WGS) entry which is preliminary data.</text>
</comment>
<protein>
    <recommendedName>
        <fullName evidence="3">Phytoene synthase</fullName>
    </recommendedName>
</protein>
<dbReference type="InterPro" id="IPR002060">
    <property type="entry name" value="Squ/phyt_synthse"/>
</dbReference>
<evidence type="ECO:0000313" key="2">
    <source>
        <dbReference type="Proteomes" id="UP000265431"/>
    </source>
</evidence>
<dbReference type="Gene3D" id="1.10.600.10">
    <property type="entry name" value="Farnesyl Diphosphate Synthase"/>
    <property type="match status" value="1"/>
</dbReference>
<reference evidence="1 2" key="1">
    <citation type="submission" date="2018-08" db="EMBL/GenBank/DDBJ databases">
        <title>Henriciella mobilis sp. nov., isolated from seawater.</title>
        <authorList>
            <person name="Cheng H."/>
            <person name="Wu Y.-H."/>
            <person name="Xu X.-W."/>
            <person name="Guo L.-L."/>
        </authorList>
    </citation>
    <scope>NUCLEOTIDE SEQUENCE [LARGE SCALE GENOMIC DNA]</scope>
    <source>
        <strain evidence="1 2">CCUG66934</strain>
    </source>
</reference>
<proteinExistence type="predicted"/>
<evidence type="ECO:0000313" key="1">
    <source>
        <dbReference type="EMBL" id="RIJ22180.1"/>
    </source>
</evidence>
<dbReference type="Proteomes" id="UP000265431">
    <property type="component" value="Unassembled WGS sequence"/>
</dbReference>
<evidence type="ECO:0008006" key="3">
    <source>
        <dbReference type="Google" id="ProtNLM"/>
    </source>
</evidence>
<dbReference type="EMBL" id="QWGB01000007">
    <property type="protein sequence ID" value="RIJ22180.1"/>
    <property type="molecule type" value="Genomic_DNA"/>
</dbReference>
<dbReference type="AlphaFoldDB" id="A0A399QTT8"/>